<evidence type="ECO:0000313" key="7">
    <source>
        <dbReference type="Proteomes" id="UP000461880"/>
    </source>
</evidence>
<evidence type="ECO:0000313" key="6">
    <source>
        <dbReference type="EMBL" id="MSS58659.1"/>
    </source>
</evidence>
<dbReference type="InterPro" id="IPR057240">
    <property type="entry name" value="ParB_dimer_C"/>
</dbReference>
<dbReference type="Pfam" id="PF17762">
    <property type="entry name" value="HTH_ParB"/>
    <property type="match status" value="1"/>
</dbReference>
<proteinExistence type="inferred from homology"/>
<dbReference type="SUPFAM" id="SSF110849">
    <property type="entry name" value="ParB/Sulfiredoxin"/>
    <property type="match status" value="1"/>
</dbReference>
<dbReference type="InterPro" id="IPR003115">
    <property type="entry name" value="ParB_N"/>
</dbReference>
<dbReference type="Proteomes" id="UP000461880">
    <property type="component" value="Unassembled WGS sequence"/>
</dbReference>
<dbReference type="InterPro" id="IPR041468">
    <property type="entry name" value="HTH_ParB/Spo0J"/>
</dbReference>
<comment type="similarity">
    <text evidence="2">Belongs to the ParB family.</text>
</comment>
<dbReference type="RefSeq" id="WP_105302446.1">
    <property type="nucleotide sequence ID" value="NZ_JAQXPC010000104.1"/>
</dbReference>
<dbReference type="GO" id="GO:0009295">
    <property type="term" value="C:nucleoid"/>
    <property type="evidence" value="ECO:0007669"/>
    <property type="project" value="UniProtKB-SubCell"/>
</dbReference>
<organism evidence="6 7">
    <name type="scientific">Stecheria intestinalis</name>
    <dbReference type="NCBI Taxonomy" id="2606630"/>
    <lineage>
        <taxon>Bacteria</taxon>
        <taxon>Bacillati</taxon>
        <taxon>Bacillota</taxon>
        <taxon>Erysipelotrichia</taxon>
        <taxon>Erysipelotrichales</taxon>
        <taxon>Erysipelotrichaceae</taxon>
        <taxon>Stecheria</taxon>
    </lineage>
</organism>
<evidence type="ECO:0000259" key="5">
    <source>
        <dbReference type="SMART" id="SM00470"/>
    </source>
</evidence>
<dbReference type="Gene3D" id="1.10.10.2830">
    <property type="match status" value="1"/>
</dbReference>
<comment type="subcellular location">
    <subcellularLocation>
        <location evidence="1">Cytoplasm</location>
        <location evidence="1">Nucleoid</location>
    </subcellularLocation>
</comment>
<dbReference type="Gene3D" id="3.90.1530.30">
    <property type="match status" value="1"/>
</dbReference>
<keyword evidence="7" id="KW-1185">Reference proteome</keyword>
<accession>A0A7X2NSG1</accession>
<keyword evidence="4" id="KW-0238">DNA-binding</keyword>
<dbReference type="FunFam" id="3.90.1530.30:FF:000001">
    <property type="entry name" value="Chromosome partitioning protein ParB"/>
    <property type="match status" value="1"/>
</dbReference>
<dbReference type="GO" id="GO:0005694">
    <property type="term" value="C:chromosome"/>
    <property type="evidence" value="ECO:0007669"/>
    <property type="project" value="TreeGrafter"/>
</dbReference>
<dbReference type="NCBIfam" id="TIGR00180">
    <property type="entry name" value="parB_part"/>
    <property type="match status" value="1"/>
</dbReference>
<dbReference type="GO" id="GO:0045881">
    <property type="term" value="P:positive regulation of sporulation resulting in formation of a cellular spore"/>
    <property type="evidence" value="ECO:0007669"/>
    <property type="project" value="TreeGrafter"/>
</dbReference>
<keyword evidence="3" id="KW-0159">Chromosome partition</keyword>
<evidence type="ECO:0000256" key="1">
    <source>
        <dbReference type="ARBA" id="ARBA00004453"/>
    </source>
</evidence>
<dbReference type="PANTHER" id="PTHR33375:SF1">
    <property type="entry name" value="CHROMOSOME-PARTITIONING PROTEIN PARB-RELATED"/>
    <property type="match status" value="1"/>
</dbReference>
<dbReference type="EMBL" id="VUMN01000014">
    <property type="protein sequence ID" value="MSS58659.1"/>
    <property type="molecule type" value="Genomic_DNA"/>
</dbReference>
<dbReference type="InterPro" id="IPR004437">
    <property type="entry name" value="ParB/RepB/Spo0J"/>
</dbReference>
<dbReference type="SMART" id="SM00470">
    <property type="entry name" value="ParB"/>
    <property type="match status" value="1"/>
</dbReference>
<dbReference type="Pfam" id="PF02195">
    <property type="entry name" value="ParB_N"/>
    <property type="match status" value="1"/>
</dbReference>
<dbReference type="GO" id="GO:0007059">
    <property type="term" value="P:chromosome segregation"/>
    <property type="evidence" value="ECO:0007669"/>
    <property type="project" value="UniProtKB-KW"/>
</dbReference>
<dbReference type="GO" id="GO:0003677">
    <property type="term" value="F:DNA binding"/>
    <property type="evidence" value="ECO:0007669"/>
    <property type="project" value="UniProtKB-KW"/>
</dbReference>
<dbReference type="InterPro" id="IPR050336">
    <property type="entry name" value="Chromosome_partition/occlusion"/>
</dbReference>
<dbReference type="SUPFAM" id="SSF109709">
    <property type="entry name" value="KorB DNA-binding domain-like"/>
    <property type="match status" value="1"/>
</dbReference>
<dbReference type="FunFam" id="1.10.10.2830:FF:000001">
    <property type="entry name" value="Chromosome partitioning protein ParB"/>
    <property type="match status" value="1"/>
</dbReference>
<dbReference type="Pfam" id="PF23552">
    <property type="entry name" value="ParB_C"/>
    <property type="match status" value="1"/>
</dbReference>
<dbReference type="CDD" id="cd16393">
    <property type="entry name" value="SPO0J_N"/>
    <property type="match status" value="1"/>
</dbReference>
<protein>
    <submittedName>
        <fullName evidence="6">ParB/RepB/Spo0J family partition protein</fullName>
    </submittedName>
</protein>
<name>A0A7X2NSG1_9FIRM</name>
<dbReference type="InterPro" id="IPR036086">
    <property type="entry name" value="ParB/Sulfiredoxin_sf"/>
</dbReference>
<evidence type="ECO:0000256" key="2">
    <source>
        <dbReference type="ARBA" id="ARBA00006295"/>
    </source>
</evidence>
<comment type="caution">
    <text evidence="6">The sequence shown here is derived from an EMBL/GenBank/DDBJ whole genome shotgun (WGS) entry which is preliminary data.</text>
</comment>
<evidence type="ECO:0000256" key="3">
    <source>
        <dbReference type="ARBA" id="ARBA00022829"/>
    </source>
</evidence>
<sequence length="301" mass="34180">MAKDRKKEPALGRGLDSIFGHDVEKFLDDIQNNATEAPGRKEVEIPVGEIRPNPYQPRKEFDEKALNELADSIRLHGIFSPLLVRKSVQGYELIAGERRLRAAKIAGLETVPAISVDFTEDQMMEISLLENIQRENLNPMEEAAAFDSLIRRLGYTQEKLAERVGKSREYCANMLRLLKLPQPVQEMVTARKLTMGHVRPLLSLGSEDQMYEAAQVILNKKMSVREAEAYVKQLQGDQAKIHKKKEPEKDPMILDLESRMSSRLGTKVTVSGKNLSIHFTDTDDLNRILEQLGMLEESRQE</sequence>
<gene>
    <name evidence="6" type="ORF">FYJ51_07040</name>
</gene>
<dbReference type="PANTHER" id="PTHR33375">
    <property type="entry name" value="CHROMOSOME-PARTITIONING PROTEIN PARB-RELATED"/>
    <property type="match status" value="1"/>
</dbReference>
<reference evidence="6 7" key="1">
    <citation type="submission" date="2019-08" db="EMBL/GenBank/DDBJ databases">
        <title>In-depth cultivation of the pig gut microbiome towards novel bacterial diversity and tailored functional studies.</title>
        <authorList>
            <person name="Wylensek D."/>
            <person name="Hitch T.C.A."/>
            <person name="Clavel T."/>
        </authorList>
    </citation>
    <scope>NUCLEOTIDE SEQUENCE [LARGE SCALE GENOMIC DNA]</scope>
    <source>
        <strain evidence="6 7">Oil+RF-744-GAM-WT-6</strain>
    </source>
</reference>
<feature type="domain" description="ParB-like N-terminal" evidence="5">
    <location>
        <begin position="43"/>
        <end position="132"/>
    </location>
</feature>
<evidence type="ECO:0000256" key="4">
    <source>
        <dbReference type="ARBA" id="ARBA00023125"/>
    </source>
</evidence>
<dbReference type="AlphaFoldDB" id="A0A7X2NSG1"/>